<feature type="region of interest" description="Disordered" evidence="1">
    <location>
        <begin position="79"/>
        <end position="100"/>
    </location>
</feature>
<organism evidence="2 3">
    <name type="scientific">Peteryoungia algae</name>
    <dbReference type="NCBI Taxonomy" id="2919917"/>
    <lineage>
        <taxon>Bacteria</taxon>
        <taxon>Pseudomonadati</taxon>
        <taxon>Pseudomonadota</taxon>
        <taxon>Alphaproteobacteria</taxon>
        <taxon>Hyphomicrobiales</taxon>
        <taxon>Rhizobiaceae</taxon>
        <taxon>Peteryoungia</taxon>
    </lineage>
</organism>
<evidence type="ECO:0000256" key="1">
    <source>
        <dbReference type="SAM" id="MobiDB-lite"/>
    </source>
</evidence>
<protein>
    <submittedName>
        <fullName evidence="2">Uncharacterized protein</fullName>
    </submittedName>
</protein>
<proteinExistence type="predicted"/>
<dbReference type="EMBL" id="JALAYX010000001">
    <property type="protein sequence ID" value="MCJ8237485.1"/>
    <property type="molecule type" value="Genomic_DNA"/>
</dbReference>
<accession>A0ABT0CWF2</accession>
<evidence type="ECO:0000313" key="3">
    <source>
        <dbReference type="Proteomes" id="UP001522662"/>
    </source>
</evidence>
<reference evidence="2 3" key="1">
    <citation type="submission" date="2022-03" db="EMBL/GenBank/DDBJ databases">
        <title>Rhizobium SSM4.3 sp. nov., isolated from Sediment (Gouqi Island).</title>
        <authorList>
            <person name="Chen G."/>
        </authorList>
    </citation>
    <scope>NUCLEOTIDE SEQUENCE [LARGE SCALE GENOMIC DNA]</scope>
    <source>
        <strain evidence="2 3">SSM4.3</strain>
        <plasmid evidence="2">unnamed</plasmid>
    </source>
</reference>
<gene>
    <name evidence="2" type="ORF">MKJ03_04040</name>
</gene>
<comment type="caution">
    <text evidence="2">The sequence shown here is derived from an EMBL/GenBank/DDBJ whole genome shotgun (WGS) entry which is preliminary data.</text>
</comment>
<keyword evidence="2" id="KW-0614">Plasmid</keyword>
<sequence length="100" mass="10835">MLRKNPPEGEQKLVDQALLRALLHRSNYSSADLRAHSGGNHAREVVIINRIREGMVTSTTQAAVRANVVFTEAADLLRWEGEGGSPSTNDQAVTPEGRGS</sequence>
<geneLocation type="plasmid" evidence="2">
    <name>unnamed</name>
</geneLocation>
<name>A0ABT0CWF2_9HYPH</name>
<dbReference type="RefSeq" id="WP_245134933.1">
    <property type="nucleotide sequence ID" value="NZ_CP128477.1"/>
</dbReference>
<keyword evidence="3" id="KW-1185">Reference proteome</keyword>
<dbReference type="Proteomes" id="UP001522662">
    <property type="component" value="Unassembled WGS sequence"/>
</dbReference>
<evidence type="ECO:0000313" key="2">
    <source>
        <dbReference type="EMBL" id="MCJ8237485.1"/>
    </source>
</evidence>